<dbReference type="Proteomes" id="UP000198815">
    <property type="component" value="Unassembled WGS sequence"/>
</dbReference>
<evidence type="ECO:0000313" key="3">
    <source>
        <dbReference type="Proteomes" id="UP000198815"/>
    </source>
</evidence>
<dbReference type="PANTHER" id="PTHR43252:SF2">
    <property type="entry name" value="TRANSCRIPTION REGULATOR, PADR-LIKE FAMILY"/>
    <property type="match status" value="1"/>
</dbReference>
<dbReference type="OrthoDB" id="3186544at2"/>
<protein>
    <submittedName>
        <fullName evidence="2">DNA-binding transcriptional regulator, PadR family</fullName>
    </submittedName>
</protein>
<accession>A0A1H9PTM1</accession>
<dbReference type="Pfam" id="PF03551">
    <property type="entry name" value="PadR"/>
    <property type="match status" value="1"/>
</dbReference>
<dbReference type="InterPro" id="IPR036390">
    <property type="entry name" value="WH_DNA-bd_sf"/>
</dbReference>
<feature type="domain" description="Transcription regulator PadR N-terminal" evidence="1">
    <location>
        <begin position="15"/>
        <end position="88"/>
    </location>
</feature>
<reference evidence="2 3" key="1">
    <citation type="submission" date="2016-10" db="EMBL/GenBank/DDBJ databases">
        <authorList>
            <person name="de Groot N.N."/>
        </authorList>
    </citation>
    <scope>NUCLEOTIDE SEQUENCE [LARGE SCALE GENOMIC DNA]</scope>
    <source>
        <strain evidence="2 3">DSM 16859</strain>
    </source>
</reference>
<evidence type="ECO:0000313" key="2">
    <source>
        <dbReference type="EMBL" id="SER51185.1"/>
    </source>
</evidence>
<dbReference type="AlphaFoldDB" id="A0A1H9PTM1"/>
<dbReference type="PANTHER" id="PTHR43252">
    <property type="entry name" value="TRANSCRIPTIONAL REGULATOR YQJI"/>
    <property type="match status" value="1"/>
</dbReference>
<dbReference type="InterPro" id="IPR036388">
    <property type="entry name" value="WH-like_DNA-bd_sf"/>
</dbReference>
<dbReference type="InterPro" id="IPR005149">
    <property type="entry name" value="Tscrpt_reg_PadR_N"/>
</dbReference>
<organism evidence="2 3">
    <name type="scientific">Propionibacterium cyclohexanicum</name>
    <dbReference type="NCBI Taxonomy" id="64702"/>
    <lineage>
        <taxon>Bacteria</taxon>
        <taxon>Bacillati</taxon>
        <taxon>Actinomycetota</taxon>
        <taxon>Actinomycetes</taxon>
        <taxon>Propionibacteriales</taxon>
        <taxon>Propionibacteriaceae</taxon>
        <taxon>Propionibacterium</taxon>
    </lineage>
</organism>
<dbReference type="RefSeq" id="WP_091966811.1">
    <property type="nucleotide sequence ID" value="NZ_FOGZ01000001.1"/>
</dbReference>
<dbReference type="STRING" id="64702.SAMN05443377_101242"/>
<dbReference type="EMBL" id="FOGZ01000001">
    <property type="protein sequence ID" value="SER51185.1"/>
    <property type="molecule type" value="Genomic_DNA"/>
</dbReference>
<keyword evidence="2" id="KW-0238">DNA-binding</keyword>
<dbReference type="SUPFAM" id="SSF46785">
    <property type="entry name" value="Winged helix' DNA-binding domain"/>
    <property type="match status" value="1"/>
</dbReference>
<sequence>MRDPADRLTPLGVILLALLDENDMHPYEMKRVMLERHKDRLVPITNGTVYHTVARLEAAGLVTEVGVDREGKRPERTTYTLTRQGHDAAMDWVGRELARTDRLVEFRVALSEAHNLPRSQVIDCLETRRAAITGERRLRSDGLARARAQGVAEQFLIEIDREQRHLDTELSWLDDIIEQLDQDSFIWDAWKRPDSHDYLEQRKAVQI</sequence>
<evidence type="ECO:0000259" key="1">
    <source>
        <dbReference type="Pfam" id="PF03551"/>
    </source>
</evidence>
<gene>
    <name evidence="2" type="ORF">SAMN05443377_101242</name>
</gene>
<dbReference type="GO" id="GO:0003677">
    <property type="term" value="F:DNA binding"/>
    <property type="evidence" value="ECO:0007669"/>
    <property type="project" value="UniProtKB-KW"/>
</dbReference>
<name>A0A1H9PTM1_9ACTN</name>
<dbReference type="Gene3D" id="1.10.10.10">
    <property type="entry name" value="Winged helix-like DNA-binding domain superfamily/Winged helix DNA-binding domain"/>
    <property type="match status" value="1"/>
</dbReference>
<proteinExistence type="predicted"/>
<keyword evidence="3" id="KW-1185">Reference proteome</keyword>